<evidence type="ECO:0000313" key="6">
    <source>
        <dbReference type="Proteomes" id="UP001172673"/>
    </source>
</evidence>
<dbReference type="SMART" id="SM01110">
    <property type="entry name" value="Cutinase"/>
    <property type="match status" value="1"/>
</dbReference>
<sequence>MKVSWFAAISVALILNATPALSQDEFTSLDADPTPAPAPDATTTFDADPTPPPTPDESPAPEAEPSPTPAPDAFDADPSLQNDPHYVQPSPDDGNVPTDEGVDPNAPHLPEDCNGVRIFSARGSNEPYPGRGGEMLGALCYLFEQEGVSCDYEDVVYPANISWSGIYCESANAGSYAGQAQLTDYVDRCPDSKVVLMGYSQGADVVGDMLGGGGGTLFGCNQAYNPPLSRDTTPGSAISAVVTFGSPRHTANQPYNFGRGSNYTGVLGRQGEQLTDLNAYSKIMAMGCNAGDPVCAVGSEPVNITAHWSYYDEYTDIAAHWVVATALGQSSSPLRLDGSRPQNDTAGVTQSNSSSTNGSEDSSRVEDGALSLRSNLSGGMGVLGIVALVTAGLVSII</sequence>
<keyword evidence="2" id="KW-1015">Disulfide bond</keyword>
<dbReference type="AlphaFoldDB" id="A0AA38X7R1"/>
<keyword evidence="6" id="KW-1185">Reference proteome</keyword>
<dbReference type="InterPro" id="IPR029058">
    <property type="entry name" value="AB_hydrolase_fold"/>
</dbReference>
<feature type="compositionally biased region" description="Low complexity" evidence="3">
    <location>
        <begin position="39"/>
        <end position="48"/>
    </location>
</feature>
<dbReference type="Pfam" id="PF01083">
    <property type="entry name" value="Cutinase"/>
    <property type="match status" value="1"/>
</dbReference>
<evidence type="ECO:0000256" key="3">
    <source>
        <dbReference type="SAM" id="MobiDB-lite"/>
    </source>
</evidence>
<feature type="region of interest" description="Disordered" evidence="3">
    <location>
        <begin position="332"/>
        <end position="366"/>
    </location>
</feature>
<dbReference type="EMBL" id="JAPDRK010000010">
    <property type="protein sequence ID" value="KAJ9608349.1"/>
    <property type="molecule type" value="Genomic_DNA"/>
</dbReference>
<evidence type="ECO:0000313" key="5">
    <source>
        <dbReference type="EMBL" id="KAJ9608349.1"/>
    </source>
</evidence>
<feature type="signal peptide" evidence="4">
    <location>
        <begin position="1"/>
        <end position="22"/>
    </location>
</feature>
<feature type="region of interest" description="Disordered" evidence="3">
    <location>
        <begin position="26"/>
        <end position="114"/>
    </location>
</feature>
<dbReference type="Proteomes" id="UP001172673">
    <property type="component" value="Unassembled WGS sequence"/>
</dbReference>
<dbReference type="SUPFAM" id="SSF53474">
    <property type="entry name" value="alpha/beta-Hydrolases"/>
    <property type="match status" value="1"/>
</dbReference>
<evidence type="ECO:0000256" key="2">
    <source>
        <dbReference type="ARBA" id="ARBA00023157"/>
    </source>
</evidence>
<comment type="caution">
    <text evidence="5">The sequence shown here is derived from an EMBL/GenBank/DDBJ whole genome shotgun (WGS) entry which is preliminary data.</text>
</comment>
<name>A0AA38X7R1_9EURO</name>
<dbReference type="PANTHER" id="PTHR33630:SF13">
    <property type="entry name" value="ACETYLXYLAN ESTERASE"/>
    <property type="match status" value="1"/>
</dbReference>
<gene>
    <name evidence="5" type="ORF">H2200_007337</name>
</gene>
<protein>
    <recommendedName>
        <fullName evidence="7">Cutinase</fullName>
    </recommendedName>
</protein>
<feature type="compositionally biased region" description="Pro residues" evidence="3">
    <location>
        <begin position="49"/>
        <end position="70"/>
    </location>
</feature>
<proteinExistence type="predicted"/>
<feature type="compositionally biased region" description="Low complexity" evidence="3">
    <location>
        <begin position="351"/>
        <end position="360"/>
    </location>
</feature>
<dbReference type="Gene3D" id="3.40.50.1820">
    <property type="entry name" value="alpha/beta hydrolase"/>
    <property type="match status" value="1"/>
</dbReference>
<evidence type="ECO:0008006" key="7">
    <source>
        <dbReference type="Google" id="ProtNLM"/>
    </source>
</evidence>
<evidence type="ECO:0000256" key="4">
    <source>
        <dbReference type="SAM" id="SignalP"/>
    </source>
</evidence>
<dbReference type="InterPro" id="IPR000675">
    <property type="entry name" value="Cutinase/axe"/>
</dbReference>
<feature type="compositionally biased region" description="Polar residues" evidence="3">
    <location>
        <begin position="340"/>
        <end position="350"/>
    </location>
</feature>
<dbReference type="GO" id="GO:0052689">
    <property type="term" value="F:carboxylic ester hydrolase activity"/>
    <property type="evidence" value="ECO:0007669"/>
    <property type="project" value="UniProtKB-ARBA"/>
</dbReference>
<dbReference type="PANTHER" id="PTHR33630">
    <property type="entry name" value="CUTINASE RV1984C-RELATED-RELATED"/>
    <property type="match status" value="1"/>
</dbReference>
<keyword evidence="1" id="KW-0378">Hydrolase</keyword>
<keyword evidence="4" id="KW-0732">Signal</keyword>
<organism evidence="5 6">
    <name type="scientific">Cladophialophora chaetospira</name>
    <dbReference type="NCBI Taxonomy" id="386627"/>
    <lineage>
        <taxon>Eukaryota</taxon>
        <taxon>Fungi</taxon>
        <taxon>Dikarya</taxon>
        <taxon>Ascomycota</taxon>
        <taxon>Pezizomycotina</taxon>
        <taxon>Eurotiomycetes</taxon>
        <taxon>Chaetothyriomycetidae</taxon>
        <taxon>Chaetothyriales</taxon>
        <taxon>Herpotrichiellaceae</taxon>
        <taxon>Cladophialophora</taxon>
    </lineage>
</organism>
<reference evidence="5" key="1">
    <citation type="submission" date="2022-10" db="EMBL/GenBank/DDBJ databases">
        <title>Culturing micro-colonial fungi from biological soil crusts in the Mojave desert and describing Neophaeococcomyces mojavensis, and introducing the new genera and species Taxawa tesnikishii.</title>
        <authorList>
            <person name="Kurbessoian T."/>
            <person name="Stajich J.E."/>
        </authorList>
    </citation>
    <scope>NUCLEOTIDE SEQUENCE</scope>
    <source>
        <strain evidence="5">TK_41</strain>
    </source>
</reference>
<feature type="chain" id="PRO_5041334539" description="Cutinase" evidence="4">
    <location>
        <begin position="23"/>
        <end position="397"/>
    </location>
</feature>
<evidence type="ECO:0000256" key="1">
    <source>
        <dbReference type="ARBA" id="ARBA00022801"/>
    </source>
</evidence>
<accession>A0AA38X7R1</accession>